<feature type="non-terminal residue" evidence="1">
    <location>
        <position position="84"/>
    </location>
</feature>
<name>A0ACA8ZR12_9GAMM</name>
<reference evidence="1" key="1">
    <citation type="submission" date="2020-05" db="EMBL/GenBank/DDBJ databases">
        <authorList>
            <person name="Petersen J."/>
            <person name="Sayavedra L."/>
        </authorList>
    </citation>
    <scope>NUCLEOTIDE SEQUENCE</scope>
    <source>
        <strain evidence="1">B azoricus SOX Menez Gwen</strain>
    </source>
</reference>
<evidence type="ECO:0000313" key="2">
    <source>
        <dbReference type="Proteomes" id="UP000635628"/>
    </source>
</evidence>
<sequence>MVKKLKAVFISLSLLSSFVVADINDDIQRKQAQDRRELELKESLKERFKLQTKQQTIPKQQVKAGVSDSGKCVNIKQINTSKQS</sequence>
<protein>
    <submittedName>
        <fullName evidence="1">Uncharacterized protein</fullName>
    </submittedName>
</protein>
<gene>
    <name evidence="1" type="ORF">AZO1586R_1478</name>
</gene>
<organism evidence="1 2">
    <name type="scientific">Bathymodiolus azoricus thioautotrophic gill symbiont</name>
    <dbReference type="NCBI Taxonomy" id="235205"/>
    <lineage>
        <taxon>Bacteria</taxon>
        <taxon>Pseudomonadati</taxon>
        <taxon>Pseudomonadota</taxon>
        <taxon>Gammaproteobacteria</taxon>
        <taxon>sulfur-oxidizing symbionts</taxon>
    </lineage>
</organism>
<dbReference type="Proteomes" id="UP000635628">
    <property type="component" value="Unassembled WGS sequence"/>
</dbReference>
<keyword evidence="2" id="KW-1185">Reference proteome</keyword>
<evidence type="ECO:0000313" key="1">
    <source>
        <dbReference type="EMBL" id="CAB5502760.1"/>
    </source>
</evidence>
<proteinExistence type="predicted"/>
<comment type="caution">
    <text evidence="1">The sequence shown here is derived from an EMBL/GenBank/DDBJ whole genome shotgun (WGS) entry which is preliminary data.</text>
</comment>
<accession>A0ACA8ZR12</accession>
<dbReference type="EMBL" id="CAESAP020000221">
    <property type="protein sequence ID" value="CAB5502760.1"/>
    <property type="molecule type" value="Genomic_DNA"/>
</dbReference>